<keyword evidence="3" id="KW-1185">Reference proteome</keyword>
<evidence type="ECO:0000259" key="1">
    <source>
        <dbReference type="PROSITE" id="PS50828"/>
    </source>
</evidence>
<organism evidence="2 3">
    <name type="scientific">Thiohalospira halophila DSM 15071</name>
    <dbReference type="NCBI Taxonomy" id="1123397"/>
    <lineage>
        <taxon>Bacteria</taxon>
        <taxon>Pseudomonadati</taxon>
        <taxon>Pseudomonadota</taxon>
        <taxon>Gammaproteobacteria</taxon>
        <taxon>Thiohalospirales</taxon>
        <taxon>Thiohalospiraceae</taxon>
        <taxon>Thiohalospira</taxon>
    </lineage>
</organism>
<evidence type="ECO:0000313" key="3">
    <source>
        <dbReference type="Proteomes" id="UP000198611"/>
    </source>
</evidence>
<feature type="domain" description="Smr" evidence="1">
    <location>
        <begin position="67"/>
        <end position="131"/>
    </location>
</feature>
<dbReference type="InterPro" id="IPR036063">
    <property type="entry name" value="Smr_dom_sf"/>
</dbReference>
<dbReference type="Gene3D" id="3.30.1370.110">
    <property type="match status" value="1"/>
</dbReference>
<name>A0A1I1VUE6_9GAMM</name>
<protein>
    <submittedName>
        <fullName evidence="2">Smr domain-containing protein</fullName>
    </submittedName>
</protein>
<dbReference type="PROSITE" id="PS50828">
    <property type="entry name" value="SMR"/>
    <property type="match status" value="1"/>
</dbReference>
<reference evidence="2 3" key="1">
    <citation type="submission" date="2016-10" db="EMBL/GenBank/DDBJ databases">
        <authorList>
            <person name="de Groot N.N."/>
        </authorList>
    </citation>
    <scope>NUCLEOTIDE SEQUENCE [LARGE SCALE GENOMIC DNA]</scope>
    <source>
        <strain evidence="2 3">HL3</strain>
    </source>
</reference>
<dbReference type="STRING" id="1123397.SAMN05660831_02425"/>
<dbReference type="InterPro" id="IPR002625">
    <property type="entry name" value="Smr_dom"/>
</dbReference>
<dbReference type="AlphaFoldDB" id="A0A1I1VUE6"/>
<evidence type="ECO:0000313" key="2">
    <source>
        <dbReference type="EMBL" id="SFD84703.1"/>
    </source>
</evidence>
<gene>
    <name evidence="2" type="ORF">SAMN05660831_02425</name>
</gene>
<dbReference type="EMBL" id="FOMJ01000010">
    <property type="protein sequence ID" value="SFD84703.1"/>
    <property type="molecule type" value="Genomic_DNA"/>
</dbReference>
<accession>A0A1I1VUE6</accession>
<dbReference type="Proteomes" id="UP000198611">
    <property type="component" value="Unassembled WGS sequence"/>
</dbReference>
<dbReference type="Pfam" id="PF01713">
    <property type="entry name" value="Smr"/>
    <property type="match status" value="1"/>
</dbReference>
<proteinExistence type="predicted"/>
<dbReference type="SUPFAM" id="SSF160443">
    <property type="entry name" value="SMR domain-like"/>
    <property type="match status" value="1"/>
</dbReference>
<sequence>MASAPLWCGLSPRSNVTSTGLSTGCVEKFTGGRPGPAVGILEAEREANVAKLKVDLHPIFNRGEAIESALQRAMDDAEAKRIKTVEIIPGKGSGQLKKRVLKFLDRPEVKARYHRVDKDAKNHGRLFVYFRF</sequence>
<dbReference type="SMART" id="SM00463">
    <property type="entry name" value="SMR"/>
    <property type="match status" value="1"/>
</dbReference>